<dbReference type="Proteomes" id="UP001054945">
    <property type="component" value="Unassembled WGS sequence"/>
</dbReference>
<comment type="caution">
    <text evidence="1">The sequence shown here is derived from an EMBL/GenBank/DDBJ whole genome shotgun (WGS) entry which is preliminary data.</text>
</comment>
<protein>
    <submittedName>
        <fullName evidence="1">Uncharacterized protein</fullName>
    </submittedName>
</protein>
<evidence type="ECO:0000313" key="2">
    <source>
        <dbReference type="Proteomes" id="UP001054945"/>
    </source>
</evidence>
<organism evidence="1 2">
    <name type="scientific">Caerostris extrusa</name>
    <name type="common">Bark spider</name>
    <name type="synonym">Caerostris bankana</name>
    <dbReference type="NCBI Taxonomy" id="172846"/>
    <lineage>
        <taxon>Eukaryota</taxon>
        <taxon>Metazoa</taxon>
        <taxon>Ecdysozoa</taxon>
        <taxon>Arthropoda</taxon>
        <taxon>Chelicerata</taxon>
        <taxon>Arachnida</taxon>
        <taxon>Araneae</taxon>
        <taxon>Araneomorphae</taxon>
        <taxon>Entelegynae</taxon>
        <taxon>Araneoidea</taxon>
        <taxon>Araneidae</taxon>
        <taxon>Caerostris</taxon>
    </lineage>
</organism>
<gene>
    <name evidence="1" type="ORF">CEXT_459131</name>
</gene>
<name>A0AAV4Q9C8_CAEEX</name>
<proteinExistence type="predicted"/>
<reference evidence="1 2" key="1">
    <citation type="submission" date="2021-06" db="EMBL/GenBank/DDBJ databases">
        <title>Caerostris extrusa draft genome.</title>
        <authorList>
            <person name="Kono N."/>
            <person name="Arakawa K."/>
        </authorList>
    </citation>
    <scope>NUCLEOTIDE SEQUENCE [LARGE SCALE GENOMIC DNA]</scope>
</reference>
<evidence type="ECO:0000313" key="1">
    <source>
        <dbReference type="EMBL" id="GIY05695.1"/>
    </source>
</evidence>
<keyword evidence="2" id="KW-1185">Reference proteome</keyword>
<dbReference type="EMBL" id="BPLR01005872">
    <property type="protein sequence ID" value="GIY05695.1"/>
    <property type="molecule type" value="Genomic_DNA"/>
</dbReference>
<sequence length="87" mass="10139">MCFRSRNPYFIQHIASKYINISTCLQEESPRIQFGLLAPYCSPRNRKGMPKSARKKGRGRCYLLLEVDHNHNKYESSSFMTSGCNQF</sequence>
<accession>A0AAV4Q9C8</accession>
<dbReference type="AlphaFoldDB" id="A0AAV4Q9C8"/>